<dbReference type="CDD" id="cd00156">
    <property type="entry name" value="REC"/>
    <property type="match status" value="1"/>
</dbReference>
<evidence type="ECO:0000256" key="3">
    <source>
        <dbReference type="ARBA" id="ARBA00023015"/>
    </source>
</evidence>
<keyword evidence="10" id="KW-1185">Reference proteome</keyword>
<dbReference type="SUPFAM" id="SSF52172">
    <property type="entry name" value="CheY-like"/>
    <property type="match status" value="1"/>
</dbReference>
<keyword evidence="4" id="KW-0804">Transcription</keyword>
<dbReference type="PANTHER" id="PTHR34236:SF1">
    <property type="entry name" value="DIMETHYL SULFOXIDE REDUCTASE TRANSCRIPTIONAL ACTIVATOR"/>
    <property type="match status" value="1"/>
</dbReference>
<evidence type="ECO:0000256" key="1">
    <source>
        <dbReference type="ARBA" id="ARBA00022679"/>
    </source>
</evidence>
<dbReference type="AlphaFoldDB" id="A0ABD5P6A8"/>
<reference evidence="9 10" key="1">
    <citation type="journal article" date="2019" name="Int. J. Syst. Evol. Microbiol.">
        <title>The Global Catalogue of Microorganisms (GCM) 10K type strain sequencing project: providing services to taxonomists for standard genome sequencing and annotation.</title>
        <authorList>
            <consortium name="The Broad Institute Genomics Platform"/>
            <consortium name="The Broad Institute Genome Sequencing Center for Infectious Disease"/>
            <person name="Wu L."/>
            <person name="Ma J."/>
        </authorList>
    </citation>
    <scope>NUCLEOTIDE SEQUENCE [LARGE SCALE GENOMIC DNA]</scope>
    <source>
        <strain evidence="9 10">CGMCC 1.12553</strain>
    </source>
</reference>
<evidence type="ECO:0000313" key="9">
    <source>
        <dbReference type="EMBL" id="MFC4356411.1"/>
    </source>
</evidence>
<proteinExistence type="predicted"/>
<gene>
    <name evidence="9" type="ORF">ACFO0N_00440</name>
</gene>
<evidence type="ECO:0000256" key="6">
    <source>
        <dbReference type="SAM" id="Coils"/>
    </source>
</evidence>
<dbReference type="Proteomes" id="UP001595921">
    <property type="component" value="Unassembled WGS sequence"/>
</dbReference>
<evidence type="ECO:0000256" key="2">
    <source>
        <dbReference type="ARBA" id="ARBA00022777"/>
    </source>
</evidence>
<dbReference type="InterPro" id="IPR007050">
    <property type="entry name" value="HTH_bacterioopsin"/>
</dbReference>
<keyword evidence="1" id="KW-0808">Transferase</keyword>
<dbReference type="PROSITE" id="PS50110">
    <property type="entry name" value="RESPONSE_REGULATORY"/>
    <property type="match status" value="1"/>
</dbReference>
<keyword evidence="6" id="KW-0175">Coiled coil</keyword>
<dbReference type="EMBL" id="JBHSDS010000001">
    <property type="protein sequence ID" value="MFC4356411.1"/>
    <property type="molecule type" value="Genomic_DNA"/>
</dbReference>
<dbReference type="Pfam" id="PF04967">
    <property type="entry name" value="HTH_10"/>
    <property type="match status" value="1"/>
</dbReference>
<organism evidence="9 10">
    <name type="scientific">Halobium salinum</name>
    <dbReference type="NCBI Taxonomy" id="1364940"/>
    <lineage>
        <taxon>Archaea</taxon>
        <taxon>Methanobacteriati</taxon>
        <taxon>Methanobacteriota</taxon>
        <taxon>Stenosarchaea group</taxon>
        <taxon>Halobacteria</taxon>
        <taxon>Halobacteriales</taxon>
        <taxon>Haloferacaceae</taxon>
        <taxon>Halobium</taxon>
    </lineage>
</organism>
<dbReference type="PANTHER" id="PTHR34236">
    <property type="entry name" value="DIMETHYL SULFOXIDE REDUCTASE TRANSCRIPTIONAL ACTIVATOR"/>
    <property type="match status" value="1"/>
</dbReference>
<dbReference type="Pfam" id="PF01590">
    <property type="entry name" value="GAF"/>
    <property type="match status" value="1"/>
</dbReference>
<dbReference type="SMART" id="SM00065">
    <property type="entry name" value="GAF"/>
    <property type="match status" value="2"/>
</dbReference>
<dbReference type="InterPro" id="IPR011006">
    <property type="entry name" value="CheY-like_superfamily"/>
</dbReference>
<name>A0ABD5P6A8_9EURY</name>
<dbReference type="Gene3D" id="3.30.450.40">
    <property type="match status" value="2"/>
</dbReference>
<dbReference type="RefSeq" id="WP_267624765.1">
    <property type="nucleotide sequence ID" value="NZ_JAODIW010000010.1"/>
</dbReference>
<keyword evidence="2" id="KW-0418">Kinase</keyword>
<dbReference type="GO" id="GO:0016301">
    <property type="term" value="F:kinase activity"/>
    <property type="evidence" value="ECO:0007669"/>
    <property type="project" value="UniProtKB-KW"/>
</dbReference>
<comment type="caution">
    <text evidence="5">Lacks conserved residue(s) required for the propagation of feature annotation.</text>
</comment>
<dbReference type="SUPFAM" id="SSF55781">
    <property type="entry name" value="GAF domain-like"/>
    <property type="match status" value="2"/>
</dbReference>
<keyword evidence="3" id="KW-0805">Transcription regulation</keyword>
<dbReference type="Pfam" id="PF15915">
    <property type="entry name" value="BAT"/>
    <property type="match status" value="1"/>
</dbReference>
<evidence type="ECO:0000256" key="4">
    <source>
        <dbReference type="ARBA" id="ARBA00023163"/>
    </source>
</evidence>
<dbReference type="Pfam" id="PF13185">
    <property type="entry name" value="GAF_2"/>
    <property type="match status" value="1"/>
</dbReference>
<dbReference type="InterPro" id="IPR003018">
    <property type="entry name" value="GAF"/>
</dbReference>
<protein>
    <submittedName>
        <fullName evidence="9">GAF domain-containing protein</fullName>
    </submittedName>
</protein>
<feature type="domain" description="Response regulatory" evidence="8">
    <location>
        <begin position="22"/>
        <end position="138"/>
    </location>
</feature>
<feature type="coiled-coil region" evidence="6">
    <location>
        <begin position="493"/>
        <end position="520"/>
    </location>
</feature>
<evidence type="ECO:0000259" key="8">
    <source>
        <dbReference type="PROSITE" id="PS50110"/>
    </source>
</evidence>
<evidence type="ECO:0000256" key="7">
    <source>
        <dbReference type="SAM" id="MobiDB-lite"/>
    </source>
</evidence>
<dbReference type="InterPro" id="IPR031803">
    <property type="entry name" value="BAT_GAF/HTH-assoc"/>
</dbReference>
<dbReference type="Gene3D" id="3.40.50.2300">
    <property type="match status" value="1"/>
</dbReference>
<dbReference type="InterPro" id="IPR029016">
    <property type="entry name" value="GAF-like_dom_sf"/>
</dbReference>
<evidence type="ECO:0000256" key="5">
    <source>
        <dbReference type="PROSITE-ProRule" id="PRU00169"/>
    </source>
</evidence>
<feature type="region of interest" description="Disordered" evidence="7">
    <location>
        <begin position="637"/>
        <end position="660"/>
    </location>
</feature>
<accession>A0ABD5P6A8</accession>
<sequence length="726" mass="78918">MSESEQQSGHVPDGHAAEPPLCVLLVDAAPTVAESLSAALDAVDRPVELVVERTTDDALDRLRSTELHCVVAGHDEGGVDGLSLLNTVRDTGYEVPFVLFPAAGSERLASRAISAGVTDYVSRSGEGSYADLAERVATLAGKSRPGAAIRGPEGAVREMYEVVSDRQRSFERKIDALLEVGQEVLGTDYATLSHVRGDEYVFEAVRAPDDTIEVGDTLPLSATSCERVVTTERTLVVEDIGTDPELSQRMGYTDWGISCYLGAPVFADEEVYGTFCFYDDTPRRREFAPWQVTVVDLMGRWVSYELERQRTKERLGALDDLNQVSREVTASVVEQSSREEIERTVCETLVDSEAYALAWVAEASVGGDATVRAAASGDGFLADAGDGSFEGVTVDTLADTGGDDPEPERLGPTDRALRTGEMVVVDDAYDRPGETAWRVRPREHEFRSVAAVPIRHDETLYAVLTVYAERPSAFSGEEGAVVRHLGEMVGHAIAATDRKRAQLRDEVVELEFRIEGLLSKYGVPPTDEPVRFDRVVSLDEDFLLFGGAPESERGTVEALVERTPQFEDLTVESRDGGGMRFQLHVSEASVFTTATALGGRLTAATVDDDALRLVVELPLNVDAKEVSRRVTEAAPSATVLAKRQTTRREPSAGGGRPAALDELTEKQRNALETAYRAGFFEWPRERTGESIASALEVSPPTFHQHLRIAQGKVFDTVFDERAGDGG</sequence>
<evidence type="ECO:0000313" key="10">
    <source>
        <dbReference type="Proteomes" id="UP001595921"/>
    </source>
</evidence>
<comment type="caution">
    <text evidence="9">The sequence shown here is derived from an EMBL/GenBank/DDBJ whole genome shotgun (WGS) entry which is preliminary data.</text>
</comment>
<dbReference type="InterPro" id="IPR001789">
    <property type="entry name" value="Sig_transdc_resp-reg_receiver"/>
</dbReference>